<gene>
    <name evidence="3" type="ORF">JC965_22200</name>
    <name evidence="4" type="ORF">OJY61_23060</name>
    <name evidence="2" type="ORF">SJS77_16155</name>
</gene>
<evidence type="ECO:0000313" key="4">
    <source>
        <dbReference type="EMBL" id="WGC86163.1"/>
    </source>
</evidence>
<reference evidence="4" key="2">
    <citation type="submission" date="2023-04" db="EMBL/GenBank/DDBJ databases">
        <title>Whole Genome Sequence of Multi-drug resistant Aeromonas caviae as a gut pathogen in newborn.</title>
        <authorList>
            <person name="Jadhav S.V."/>
            <person name="Saroj S.D."/>
            <person name="Saha U.B."/>
            <person name="Sen S."/>
            <person name="Kher A."/>
        </authorList>
    </citation>
    <scope>NUCLEOTIDE SEQUENCE</scope>
    <source>
        <strain evidence="4">SVJ23</strain>
    </source>
</reference>
<sequence length="49" mass="5410">MQKGDEIAPYAWPNGHEGSYTNKDIVKPGCVLDVTGIRHLMMTAAKDHI</sequence>
<evidence type="ECO:0000313" key="2">
    <source>
        <dbReference type="EMBL" id="MDX7721980.1"/>
    </source>
</evidence>
<protein>
    <submittedName>
        <fullName evidence="3">Uncharacterized protein</fullName>
    </submittedName>
</protein>
<dbReference type="Proteomes" id="UP001277183">
    <property type="component" value="Unassembled WGS sequence"/>
</dbReference>
<feature type="region of interest" description="Disordered" evidence="1">
    <location>
        <begin position="1"/>
        <end position="23"/>
    </location>
</feature>
<dbReference type="EMBL" id="JAWZVU010000102">
    <property type="protein sequence ID" value="MDX7721980.1"/>
    <property type="molecule type" value="Genomic_DNA"/>
</dbReference>
<dbReference type="Proteomes" id="UP001163285">
    <property type="component" value="Chromosome"/>
</dbReference>
<name>A0A7T4C2V4_AERCA</name>
<reference evidence="2" key="3">
    <citation type="submission" date="2023-11" db="EMBL/GenBank/DDBJ databases">
        <title>WGS of Aeromonas in Northern Israel.</title>
        <authorList>
            <person name="Hershko Y."/>
        </authorList>
    </citation>
    <scope>NUCLEOTIDE SEQUENCE</scope>
    <source>
        <strain evidence="2">77416</strain>
    </source>
</reference>
<evidence type="ECO:0000313" key="3">
    <source>
        <dbReference type="EMBL" id="QQA60690.1"/>
    </source>
</evidence>
<reference evidence="3" key="1">
    <citation type="submission" date="2020-12" db="EMBL/GenBank/DDBJ databases">
        <title>GES Beta-lactamases isolated from hospital effluents in Brazil.</title>
        <authorList>
            <person name="Conte D."/>
            <person name="Mesa D."/>
            <person name="Palmeiro J.K."/>
            <person name="Dalla-Costa L.M."/>
        </authorList>
    </citation>
    <scope>NUCLEOTIDE SEQUENCE [LARGE SCALE GENOMIC DNA]</scope>
    <source>
        <strain evidence="3">Aero21</strain>
    </source>
</reference>
<proteinExistence type="predicted"/>
<organism evidence="3">
    <name type="scientific">Aeromonas caviae</name>
    <name type="common">Aeromonas punctata</name>
    <dbReference type="NCBI Taxonomy" id="648"/>
    <lineage>
        <taxon>Bacteria</taxon>
        <taxon>Pseudomonadati</taxon>
        <taxon>Pseudomonadota</taxon>
        <taxon>Gammaproteobacteria</taxon>
        <taxon>Aeromonadales</taxon>
        <taxon>Aeromonadaceae</taxon>
        <taxon>Aeromonas</taxon>
    </lineage>
</organism>
<evidence type="ECO:0000256" key="1">
    <source>
        <dbReference type="SAM" id="MobiDB-lite"/>
    </source>
</evidence>
<dbReference type="EMBL" id="CP110176">
    <property type="protein sequence ID" value="WGC86163.1"/>
    <property type="molecule type" value="Genomic_DNA"/>
</dbReference>
<dbReference type="AlphaFoldDB" id="A0A7T4C2V4"/>
<dbReference type="RefSeq" id="WP_154670444.1">
    <property type="nucleotide sequence ID" value="NZ_AP019195.1"/>
</dbReference>
<dbReference type="EMBL" id="CP065937">
    <property type="protein sequence ID" value="QQA60690.1"/>
    <property type="molecule type" value="Genomic_DNA"/>
</dbReference>
<accession>A0A7T4C2V4</accession>